<dbReference type="Proteomes" id="UP000198407">
    <property type="component" value="Unassembled WGS sequence"/>
</dbReference>
<evidence type="ECO:0008006" key="3">
    <source>
        <dbReference type="Google" id="ProtNLM"/>
    </source>
</evidence>
<dbReference type="Gene3D" id="3.30.460.40">
    <property type="match status" value="1"/>
</dbReference>
<dbReference type="RefSeq" id="WP_042121454.1">
    <property type="nucleotide sequence ID" value="NZ_FZOL01000002.1"/>
</dbReference>
<protein>
    <recommendedName>
        <fullName evidence="3">Nucleotidyl transferase AbiEii toxin, Type IV TA system</fullName>
    </recommendedName>
</protein>
<sequence>MGGNALHNHELIELVADGLGETLRRELAFVGGCTTAMLVTDDAVMDDIRFTDDVDLVVELAGIADWHRLVERLAQRGFKITGEDEVNCRFRYHGTIVDVMPSDPAILGYANRWFIEGLAHAVTTTLARGQQIRIFQPAHFLASKLEAFTGRGNGDPYHKDVEDIVVLIDGRPELYQEIKQADSSLRQFIAAGIAELSRLEGITYAIQSSGSVRTNPGRGKLVHTRMNQLCHCHLD</sequence>
<organism evidence="1 2">
    <name type="scientific">Pseudomonas japonica</name>
    <dbReference type="NCBI Taxonomy" id="256466"/>
    <lineage>
        <taxon>Bacteria</taxon>
        <taxon>Pseudomonadati</taxon>
        <taxon>Pseudomonadota</taxon>
        <taxon>Gammaproteobacteria</taxon>
        <taxon>Pseudomonadales</taxon>
        <taxon>Pseudomonadaceae</taxon>
        <taxon>Pseudomonas</taxon>
    </lineage>
</organism>
<evidence type="ECO:0000313" key="1">
    <source>
        <dbReference type="EMBL" id="SNS03411.1"/>
    </source>
</evidence>
<reference evidence="2" key="1">
    <citation type="submission" date="2017-06" db="EMBL/GenBank/DDBJ databases">
        <authorList>
            <person name="Varghese N."/>
            <person name="Submissions S."/>
        </authorList>
    </citation>
    <scope>NUCLEOTIDE SEQUENCE [LARGE SCALE GENOMIC DNA]</scope>
    <source>
        <strain evidence="2">DSM 22348</strain>
    </source>
</reference>
<dbReference type="AlphaFoldDB" id="A0A239B793"/>
<proteinExistence type="predicted"/>
<gene>
    <name evidence="1" type="ORF">SAMN05444352_102337</name>
</gene>
<evidence type="ECO:0000313" key="2">
    <source>
        <dbReference type="Proteomes" id="UP000198407"/>
    </source>
</evidence>
<name>A0A239B793_9PSED</name>
<keyword evidence="2" id="KW-1185">Reference proteome</keyword>
<dbReference type="EMBL" id="FZOL01000002">
    <property type="protein sequence ID" value="SNS03411.1"/>
    <property type="molecule type" value="Genomic_DNA"/>
</dbReference>
<accession>A0A239B793</accession>
<dbReference type="OrthoDB" id="114489at2"/>